<evidence type="ECO:0000259" key="6">
    <source>
        <dbReference type="Pfam" id="PF09864"/>
    </source>
</evidence>
<organism evidence="7 8">
    <name type="scientific">Sphingomonas prati</name>
    <dbReference type="NCBI Taxonomy" id="1843237"/>
    <lineage>
        <taxon>Bacteria</taxon>
        <taxon>Pseudomonadati</taxon>
        <taxon>Pseudomonadota</taxon>
        <taxon>Alphaproteobacteria</taxon>
        <taxon>Sphingomonadales</taxon>
        <taxon>Sphingomonadaceae</taxon>
        <taxon>Sphingomonas</taxon>
    </lineage>
</organism>
<dbReference type="AlphaFoldDB" id="A0A7W9F347"/>
<dbReference type="Pfam" id="PF09864">
    <property type="entry name" value="MliC"/>
    <property type="match status" value="1"/>
</dbReference>
<evidence type="ECO:0000313" key="8">
    <source>
        <dbReference type="Proteomes" id="UP000546701"/>
    </source>
</evidence>
<keyword evidence="4" id="KW-0449">Lipoprotein</keyword>
<dbReference type="InterPro" id="IPR018660">
    <property type="entry name" value="MliC"/>
</dbReference>
<dbReference type="Proteomes" id="UP000546701">
    <property type="component" value="Unassembled WGS sequence"/>
</dbReference>
<reference evidence="7 8" key="1">
    <citation type="submission" date="2020-08" db="EMBL/GenBank/DDBJ databases">
        <title>Genomic Encyclopedia of Type Strains, Phase IV (KMG-IV): sequencing the most valuable type-strain genomes for metagenomic binning, comparative biology and taxonomic classification.</title>
        <authorList>
            <person name="Goeker M."/>
        </authorList>
    </citation>
    <scope>NUCLEOTIDE SEQUENCE [LARGE SCALE GENOMIC DNA]</scope>
    <source>
        <strain evidence="7 8">DSM 103336</strain>
    </source>
</reference>
<evidence type="ECO:0000256" key="1">
    <source>
        <dbReference type="ARBA" id="ARBA00022729"/>
    </source>
</evidence>
<feature type="signal peptide" evidence="5">
    <location>
        <begin position="1"/>
        <end position="21"/>
    </location>
</feature>
<dbReference type="RefSeq" id="WP_157175607.1">
    <property type="nucleotide sequence ID" value="NZ_BMJP01000001.1"/>
</dbReference>
<keyword evidence="8" id="KW-1185">Reference proteome</keyword>
<dbReference type="SUPFAM" id="SSF141488">
    <property type="entry name" value="YdhA-like"/>
    <property type="match status" value="1"/>
</dbReference>
<keyword evidence="1 5" id="KW-0732">Signal</keyword>
<keyword evidence="2" id="KW-0472">Membrane</keyword>
<evidence type="ECO:0000256" key="5">
    <source>
        <dbReference type="SAM" id="SignalP"/>
    </source>
</evidence>
<gene>
    <name evidence="7" type="ORF">FHS99_001954</name>
</gene>
<dbReference type="OrthoDB" id="120729at2"/>
<keyword evidence="3" id="KW-0564">Palmitate</keyword>
<proteinExistence type="predicted"/>
<evidence type="ECO:0000256" key="2">
    <source>
        <dbReference type="ARBA" id="ARBA00023136"/>
    </source>
</evidence>
<sequence>MKRLAPLLLLAGCGSGSTVTASSNMVDTATPVAASDAGQGARFLCADGRAVRAVFVDPETLTLHIGDETTEMRSAVAASGARYVGDKWQWWTRGLQQATLAPLKPGETAASAKGVECRVQ</sequence>
<accession>A0A7W9F347</accession>
<feature type="chain" id="PRO_5030997614" evidence="5">
    <location>
        <begin position="22"/>
        <end position="120"/>
    </location>
</feature>
<name>A0A7W9F347_9SPHN</name>
<comment type="caution">
    <text evidence="7">The sequence shown here is derived from an EMBL/GenBank/DDBJ whole genome shotgun (WGS) entry which is preliminary data.</text>
</comment>
<evidence type="ECO:0000313" key="7">
    <source>
        <dbReference type="EMBL" id="MBB5729469.1"/>
    </source>
</evidence>
<evidence type="ECO:0000256" key="4">
    <source>
        <dbReference type="ARBA" id="ARBA00023288"/>
    </source>
</evidence>
<dbReference type="EMBL" id="JACIJR010000004">
    <property type="protein sequence ID" value="MBB5729469.1"/>
    <property type="molecule type" value="Genomic_DNA"/>
</dbReference>
<feature type="domain" description="C-type lysozyme inhibitor" evidence="6">
    <location>
        <begin position="43"/>
        <end position="100"/>
    </location>
</feature>
<evidence type="ECO:0000256" key="3">
    <source>
        <dbReference type="ARBA" id="ARBA00023139"/>
    </source>
</evidence>
<protein>
    <submittedName>
        <fullName evidence="7">Membrane-bound inhibitor of C-type lysozyme</fullName>
    </submittedName>
</protein>
<dbReference type="Gene3D" id="2.40.128.200">
    <property type="match status" value="1"/>
</dbReference>
<dbReference type="InterPro" id="IPR036328">
    <property type="entry name" value="MliC_sf"/>
</dbReference>